<dbReference type="Pfam" id="PF02469">
    <property type="entry name" value="Fasciclin"/>
    <property type="match status" value="1"/>
</dbReference>
<keyword evidence="3" id="KW-1185">Reference proteome</keyword>
<accession>A0ABS7Z2Q8</accession>
<dbReference type="InterPro" id="IPR036378">
    <property type="entry name" value="FAS1_dom_sf"/>
</dbReference>
<dbReference type="EMBL" id="JADEYP010000002">
    <property type="protein sequence ID" value="MCA5003867.1"/>
    <property type="molecule type" value="Genomic_DNA"/>
</dbReference>
<dbReference type="SMART" id="SM00554">
    <property type="entry name" value="FAS1"/>
    <property type="match status" value="1"/>
</dbReference>
<proteinExistence type="predicted"/>
<dbReference type="PROSITE" id="PS51257">
    <property type="entry name" value="PROKAR_LIPOPROTEIN"/>
    <property type="match status" value="1"/>
</dbReference>
<sequence length="521" mass="59916">MKNIILIWTAMMMFLIIGCQKKWPDHYSLVENSDVKSSLTLLEYLKTKPEYSKFVEKLVQYGLDKELTRDQTLTVWVVNNDRMNQLASLGYEEEYIMKFHINSLVFDENKLKTGLRLMTLNGKYLTVDINQDQVRVSEGIIVKGNQLCKNGVIHEIDKLLKPDVSIYDYVSSLDDSHSIIRDTILAMNDTIFDIANSVPIGVDRTGNTLYDSVFVISNPIFQRANIISEFDNATMFLPSNEVMNDCFQNLGQLYSQFGKQFLKADSQIAYSWIKEAIFYNKVIEDYGTSDITSAYGRLWKPNVQQVDPNFMRMSNGRIYKVNKLKIPNNVHIKMIKQLFHYYEYVPANEKEQLFKAYNVTSIGPVDRDNVNFATLGFRWIYRVLQYMGDRNDGEPAALDFTAIMLETTPTGETKHKVVEVPPGEYNLYLGFRASAHPYVNVYFNDELVRGGINVSQSNPWNYDRNTNTSPANWNGWGGLVGIVKVEGDQMSSFRIKIEYSSGNTETLQPYHWTLVPTANNY</sequence>
<dbReference type="Proteomes" id="UP001165302">
    <property type="component" value="Unassembled WGS sequence"/>
</dbReference>
<evidence type="ECO:0000313" key="2">
    <source>
        <dbReference type="EMBL" id="MCA5003867.1"/>
    </source>
</evidence>
<evidence type="ECO:0000259" key="1">
    <source>
        <dbReference type="PROSITE" id="PS50213"/>
    </source>
</evidence>
<dbReference type="Gene3D" id="2.30.180.10">
    <property type="entry name" value="FAS1 domain"/>
    <property type="match status" value="1"/>
</dbReference>
<comment type="caution">
    <text evidence="2">The sequence shown here is derived from an EMBL/GenBank/DDBJ whole genome shotgun (WGS) entry which is preliminary data.</text>
</comment>
<reference evidence="2" key="1">
    <citation type="submission" date="2020-10" db="EMBL/GenBank/DDBJ databases">
        <authorList>
            <person name="Lu T."/>
            <person name="Wang Q."/>
            <person name="Han X."/>
        </authorList>
    </citation>
    <scope>NUCLEOTIDE SEQUENCE</scope>
    <source>
        <strain evidence="2">WQ 366</strain>
    </source>
</reference>
<dbReference type="PROSITE" id="PS50213">
    <property type="entry name" value="FAS1"/>
    <property type="match status" value="1"/>
</dbReference>
<protein>
    <submittedName>
        <fullName evidence="2">Fasciclin domain-containing protein</fullName>
    </submittedName>
</protein>
<dbReference type="RefSeq" id="WP_225551204.1">
    <property type="nucleotide sequence ID" value="NZ_JADEYP010000002.1"/>
</dbReference>
<gene>
    <name evidence="2" type="ORF">IPZ78_01730</name>
</gene>
<dbReference type="InterPro" id="IPR000782">
    <property type="entry name" value="FAS1_domain"/>
</dbReference>
<evidence type="ECO:0000313" key="3">
    <source>
        <dbReference type="Proteomes" id="UP001165302"/>
    </source>
</evidence>
<dbReference type="SUPFAM" id="SSF82153">
    <property type="entry name" value="FAS1 domain"/>
    <property type="match status" value="1"/>
</dbReference>
<feature type="domain" description="FAS1" evidence="1">
    <location>
        <begin position="38"/>
        <end position="160"/>
    </location>
</feature>
<organism evidence="2 3">
    <name type="scientific">Sphingobacterium bovistauri</name>
    <dbReference type="NCBI Taxonomy" id="2781959"/>
    <lineage>
        <taxon>Bacteria</taxon>
        <taxon>Pseudomonadati</taxon>
        <taxon>Bacteroidota</taxon>
        <taxon>Sphingobacteriia</taxon>
        <taxon>Sphingobacteriales</taxon>
        <taxon>Sphingobacteriaceae</taxon>
        <taxon>Sphingobacterium</taxon>
    </lineage>
</organism>
<name>A0ABS7Z2Q8_9SPHI</name>